<sequence>MDYFTKWPELFPLVDQSAVEVADALVNQVVCRFGVPREIHSDQGRNFESELVAEVMKVLGMERTRTTPLHPQSDGMVERANRTIMEYLSKFVQDNQSDWDVLLPLFGLAYRSAMHESTVFTPAVMMLGRELRLPVDLKYGKAGNAEEPVAYRDELRRRLDIIHESATELLKKTANCMKIRYDRSARPRGFQVDDKVWVYNPKRRRGRSPKLQSNWEGPYTIVERRNDVVFRIRNDHGRFKVVHIDRLAPYRGVLPDRDDQT</sequence>
<dbReference type="InterPro" id="IPR001584">
    <property type="entry name" value="Integrase_cat-core"/>
</dbReference>
<dbReference type="SUPFAM" id="SSF53098">
    <property type="entry name" value="Ribonuclease H-like"/>
    <property type="match status" value="1"/>
</dbReference>
<dbReference type="GO" id="GO:0015074">
    <property type="term" value="P:DNA integration"/>
    <property type="evidence" value="ECO:0007669"/>
    <property type="project" value="InterPro"/>
</dbReference>
<dbReference type="VEuPathDB" id="VectorBase:PPAI007372"/>
<dbReference type="EMBL" id="AJVK01060329">
    <property type="status" value="NOT_ANNOTATED_CDS"/>
    <property type="molecule type" value="Genomic_DNA"/>
</dbReference>
<dbReference type="EnsemblMetazoa" id="PPAI007372-RA">
    <property type="protein sequence ID" value="PPAI007372-PA"/>
    <property type="gene ID" value="PPAI007372"/>
</dbReference>
<dbReference type="FunFam" id="3.30.420.10:FF:000032">
    <property type="entry name" value="Retrovirus-related Pol polyprotein from transposon 297-like Protein"/>
    <property type="match status" value="1"/>
</dbReference>
<dbReference type="Proteomes" id="UP000092462">
    <property type="component" value="Unassembled WGS sequence"/>
</dbReference>
<dbReference type="PROSITE" id="PS50994">
    <property type="entry name" value="INTEGRASE"/>
    <property type="match status" value="1"/>
</dbReference>
<dbReference type="PANTHER" id="PTHR37984">
    <property type="entry name" value="PROTEIN CBG26694"/>
    <property type="match status" value="1"/>
</dbReference>
<accession>A0A1B0DGT8</accession>
<dbReference type="InterPro" id="IPR036397">
    <property type="entry name" value="RNaseH_sf"/>
</dbReference>
<evidence type="ECO:0000313" key="2">
    <source>
        <dbReference type="EnsemblMetazoa" id="PPAI007372-PA"/>
    </source>
</evidence>
<name>A0A1B0DGT8_PHLPP</name>
<dbReference type="Gene3D" id="3.30.420.10">
    <property type="entry name" value="Ribonuclease H-like superfamily/Ribonuclease H"/>
    <property type="match status" value="1"/>
</dbReference>
<protein>
    <recommendedName>
        <fullName evidence="1">Integrase catalytic domain-containing protein</fullName>
    </recommendedName>
</protein>
<dbReference type="GO" id="GO:0003676">
    <property type="term" value="F:nucleic acid binding"/>
    <property type="evidence" value="ECO:0007669"/>
    <property type="project" value="InterPro"/>
</dbReference>
<organism evidence="2 3">
    <name type="scientific">Phlebotomus papatasi</name>
    <name type="common">Sandfly</name>
    <dbReference type="NCBI Taxonomy" id="29031"/>
    <lineage>
        <taxon>Eukaryota</taxon>
        <taxon>Metazoa</taxon>
        <taxon>Ecdysozoa</taxon>
        <taxon>Arthropoda</taxon>
        <taxon>Hexapoda</taxon>
        <taxon>Insecta</taxon>
        <taxon>Pterygota</taxon>
        <taxon>Neoptera</taxon>
        <taxon>Endopterygota</taxon>
        <taxon>Diptera</taxon>
        <taxon>Nematocera</taxon>
        <taxon>Psychodoidea</taxon>
        <taxon>Psychodidae</taxon>
        <taxon>Phlebotomus</taxon>
        <taxon>Phlebotomus</taxon>
    </lineage>
</organism>
<evidence type="ECO:0000259" key="1">
    <source>
        <dbReference type="PROSITE" id="PS50994"/>
    </source>
</evidence>
<feature type="domain" description="Integrase catalytic" evidence="1">
    <location>
        <begin position="1"/>
        <end position="130"/>
    </location>
</feature>
<dbReference type="InterPro" id="IPR012337">
    <property type="entry name" value="RNaseH-like_sf"/>
</dbReference>
<dbReference type="InterPro" id="IPR050951">
    <property type="entry name" value="Retrovirus_Pol_polyprotein"/>
</dbReference>
<proteinExistence type="predicted"/>
<dbReference type="InterPro" id="IPR054465">
    <property type="entry name" value="Integrase_p58-like_C"/>
</dbReference>
<evidence type="ECO:0000313" key="3">
    <source>
        <dbReference type="Proteomes" id="UP000092462"/>
    </source>
</evidence>
<dbReference type="Pfam" id="PF22938">
    <property type="entry name" value="Integrase_p58_C"/>
    <property type="match status" value="1"/>
</dbReference>
<dbReference type="PANTHER" id="PTHR37984:SF15">
    <property type="entry name" value="INTEGRASE CATALYTIC DOMAIN-CONTAINING PROTEIN"/>
    <property type="match status" value="1"/>
</dbReference>
<keyword evidence="3" id="KW-1185">Reference proteome</keyword>
<dbReference type="AlphaFoldDB" id="A0A1B0DGT8"/>
<dbReference type="Pfam" id="PF00665">
    <property type="entry name" value="rve"/>
    <property type="match status" value="1"/>
</dbReference>
<reference evidence="2" key="1">
    <citation type="submission" date="2022-08" db="UniProtKB">
        <authorList>
            <consortium name="EnsemblMetazoa"/>
        </authorList>
    </citation>
    <scope>IDENTIFICATION</scope>
    <source>
        <strain evidence="2">Israel</strain>
    </source>
</reference>